<organism evidence="13 14">
    <name type="scientific">Candidatus Desantisbacteria bacterium CG07_land_8_20_14_0_80_39_15</name>
    <dbReference type="NCBI Taxonomy" id="1974549"/>
    <lineage>
        <taxon>Bacteria</taxon>
        <taxon>Candidatus Desantisiibacteriota</taxon>
    </lineage>
</organism>
<dbReference type="EC" id="2.7.7.87" evidence="3"/>
<dbReference type="Pfam" id="PF01300">
    <property type="entry name" value="Sua5_yciO_yrdC"/>
    <property type="match status" value="1"/>
</dbReference>
<evidence type="ECO:0000313" key="13">
    <source>
        <dbReference type="EMBL" id="PIU51801.1"/>
    </source>
</evidence>
<evidence type="ECO:0000256" key="6">
    <source>
        <dbReference type="ARBA" id="ARBA00022694"/>
    </source>
</evidence>
<dbReference type="GO" id="GO:0061710">
    <property type="term" value="F:L-threonylcarbamoyladenylate synthase"/>
    <property type="evidence" value="ECO:0007669"/>
    <property type="project" value="UniProtKB-EC"/>
</dbReference>
<dbReference type="PROSITE" id="PS51163">
    <property type="entry name" value="YRDC"/>
    <property type="match status" value="1"/>
</dbReference>
<feature type="domain" description="YrdC-like" evidence="12">
    <location>
        <begin position="13"/>
        <end position="189"/>
    </location>
</feature>
<dbReference type="GO" id="GO:0003725">
    <property type="term" value="F:double-stranded RNA binding"/>
    <property type="evidence" value="ECO:0007669"/>
    <property type="project" value="InterPro"/>
</dbReference>
<dbReference type="EMBL" id="PEWN01000041">
    <property type="protein sequence ID" value="PIU51801.1"/>
    <property type="molecule type" value="Genomic_DNA"/>
</dbReference>
<evidence type="ECO:0000256" key="9">
    <source>
        <dbReference type="ARBA" id="ARBA00022840"/>
    </source>
</evidence>
<keyword evidence="5" id="KW-0808">Transferase</keyword>
<dbReference type="GO" id="GO:0005737">
    <property type="term" value="C:cytoplasm"/>
    <property type="evidence" value="ECO:0007669"/>
    <property type="project" value="UniProtKB-SubCell"/>
</dbReference>
<dbReference type="Proteomes" id="UP000229227">
    <property type="component" value="Unassembled WGS sequence"/>
</dbReference>
<evidence type="ECO:0000256" key="3">
    <source>
        <dbReference type="ARBA" id="ARBA00012584"/>
    </source>
</evidence>
<evidence type="ECO:0000256" key="7">
    <source>
        <dbReference type="ARBA" id="ARBA00022695"/>
    </source>
</evidence>
<dbReference type="AlphaFoldDB" id="A0A2M6ZHE1"/>
<reference evidence="14" key="1">
    <citation type="submission" date="2017-09" db="EMBL/GenBank/DDBJ databases">
        <title>Depth-based differentiation of microbial function through sediment-hosted aquifers and enrichment of novel symbionts in the deep terrestrial subsurface.</title>
        <authorList>
            <person name="Probst A.J."/>
            <person name="Ladd B."/>
            <person name="Jarett J.K."/>
            <person name="Geller-Mcgrath D.E."/>
            <person name="Sieber C.M.K."/>
            <person name="Emerson J.B."/>
            <person name="Anantharaman K."/>
            <person name="Thomas B.C."/>
            <person name="Malmstrom R."/>
            <person name="Stieglmeier M."/>
            <person name="Klingl A."/>
            <person name="Woyke T."/>
            <person name="Ryan C.M."/>
            <person name="Banfield J.F."/>
        </authorList>
    </citation>
    <scope>NUCLEOTIDE SEQUENCE [LARGE SCALE GENOMIC DNA]</scope>
</reference>
<comment type="subcellular location">
    <subcellularLocation>
        <location evidence="1">Cytoplasm</location>
    </subcellularLocation>
</comment>
<protein>
    <recommendedName>
        <fullName evidence="10">L-threonylcarbamoyladenylate synthase</fullName>
        <ecNumber evidence="3">2.7.7.87</ecNumber>
    </recommendedName>
    <alternativeName>
        <fullName evidence="10">L-threonylcarbamoyladenylate synthase</fullName>
    </alternativeName>
</protein>
<evidence type="ECO:0000313" key="14">
    <source>
        <dbReference type="Proteomes" id="UP000229227"/>
    </source>
</evidence>
<dbReference type="GO" id="GO:0005524">
    <property type="term" value="F:ATP binding"/>
    <property type="evidence" value="ECO:0007669"/>
    <property type="project" value="UniProtKB-KW"/>
</dbReference>
<name>A0A2M6ZHE1_9BACT</name>
<comment type="caution">
    <text evidence="13">The sequence shown here is derived from an EMBL/GenBank/DDBJ whole genome shotgun (WGS) entry which is preliminary data.</text>
</comment>
<dbReference type="PANTHER" id="PTHR17490:SF16">
    <property type="entry name" value="THREONYLCARBAMOYL-AMP SYNTHASE"/>
    <property type="match status" value="1"/>
</dbReference>
<dbReference type="InterPro" id="IPR017945">
    <property type="entry name" value="DHBP_synth_RibB-like_a/b_dom"/>
</dbReference>
<evidence type="ECO:0000256" key="2">
    <source>
        <dbReference type="ARBA" id="ARBA00007663"/>
    </source>
</evidence>
<comment type="catalytic activity">
    <reaction evidence="11">
        <text>L-threonine + hydrogencarbonate + ATP = L-threonylcarbamoyladenylate + diphosphate + H2O</text>
        <dbReference type="Rhea" id="RHEA:36407"/>
        <dbReference type="ChEBI" id="CHEBI:15377"/>
        <dbReference type="ChEBI" id="CHEBI:17544"/>
        <dbReference type="ChEBI" id="CHEBI:30616"/>
        <dbReference type="ChEBI" id="CHEBI:33019"/>
        <dbReference type="ChEBI" id="CHEBI:57926"/>
        <dbReference type="ChEBI" id="CHEBI:73682"/>
        <dbReference type="EC" id="2.7.7.87"/>
    </reaction>
</comment>
<dbReference type="GO" id="GO:0008033">
    <property type="term" value="P:tRNA processing"/>
    <property type="evidence" value="ECO:0007669"/>
    <property type="project" value="UniProtKB-KW"/>
</dbReference>
<dbReference type="PANTHER" id="PTHR17490">
    <property type="entry name" value="SUA5"/>
    <property type="match status" value="1"/>
</dbReference>
<evidence type="ECO:0000256" key="10">
    <source>
        <dbReference type="ARBA" id="ARBA00029774"/>
    </source>
</evidence>
<comment type="similarity">
    <text evidence="2">Belongs to the SUA5 family.</text>
</comment>
<evidence type="ECO:0000256" key="1">
    <source>
        <dbReference type="ARBA" id="ARBA00004496"/>
    </source>
</evidence>
<evidence type="ECO:0000259" key="12">
    <source>
        <dbReference type="PROSITE" id="PS51163"/>
    </source>
</evidence>
<dbReference type="GO" id="GO:0000049">
    <property type="term" value="F:tRNA binding"/>
    <property type="evidence" value="ECO:0007669"/>
    <property type="project" value="TreeGrafter"/>
</dbReference>
<dbReference type="Gene3D" id="3.90.870.10">
    <property type="entry name" value="DHBP synthase"/>
    <property type="match status" value="1"/>
</dbReference>
<proteinExistence type="inferred from homology"/>
<accession>A0A2M6ZHE1</accession>
<dbReference type="InterPro" id="IPR050156">
    <property type="entry name" value="TC-AMP_synthase_SUA5"/>
</dbReference>
<evidence type="ECO:0000256" key="11">
    <source>
        <dbReference type="ARBA" id="ARBA00048366"/>
    </source>
</evidence>
<sequence>MKIIKINSKKPERKKIEDAAAIVRKGGVIIFPTDTVYGIGASAFNSRAVNRIYKIKGRERKKPLILFIKYKKDLHKFVAKIPGKSYKFIKKFWPGPLTLIFKSSKKGTIGIRIPKHPVPLALVGAAGPMATTSANISGYKSARKIGNISKKLLKRVDLVIDGGSASAGKESTILDLTQKPFRVLREGVAKINEKNIICLHWK</sequence>
<dbReference type="GO" id="GO:0006450">
    <property type="term" value="P:regulation of translational fidelity"/>
    <property type="evidence" value="ECO:0007669"/>
    <property type="project" value="TreeGrafter"/>
</dbReference>
<gene>
    <name evidence="13" type="ORF">COS91_02580</name>
</gene>
<keyword evidence="4" id="KW-0963">Cytoplasm</keyword>
<evidence type="ECO:0000256" key="4">
    <source>
        <dbReference type="ARBA" id="ARBA00022490"/>
    </source>
</evidence>
<keyword evidence="7" id="KW-0548">Nucleotidyltransferase</keyword>
<keyword evidence="6" id="KW-0819">tRNA processing</keyword>
<keyword evidence="9" id="KW-0067">ATP-binding</keyword>
<dbReference type="NCBIfam" id="TIGR00057">
    <property type="entry name" value="L-threonylcarbamoyladenylate synthase"/>
    <property type="match status" value="1"/>
</dbReference>
<dbReference type="SUPFAM" id="SSF55821">
    <property type="entry name" value="YrdC/RibB"/>
    <property type="match status" value="1"/>
</dbReference>
<dbReference type="InterPro" id="IPR006070">
    <property type="entry name" value="Sua5-like_dom"/>
</dbReference>
<evidence type="ECO:0000256" key="5">
    <source>
        <dbReference type="ARBA" id="ARBA00022679"/>
    </source>
</evidence>
<keyword evidence="8" id="KW-0547">Nucleotide-binding</keyword>
<evidence type="ECO:0000256" key="8">
    <source>
        <dbReference type="ARBA" id="ARBA00022741"/>
    </source>
</evidence>